<feature type="compositionally biased region" description="Low complexity" evidence="1">
    <location>
        <begin position="334"/>
        <end position="362"/>
    </location>
</feature>
<gene>
    <name evidence="3" type="ORF">ACFQ22_04405</name>
</gene>
<evidence type="ECO:0000256" key="1">
    <source>
        <dbReference type="SAM" id="MobiDB-lite"/>
    </source>
</evidence>
<organism evidence="3 4">
    <name type="scientific">Lentilactobacillus raoultii</name>
    <dbReference type="NCBI Taxonomy" id="1987503"/>
    <lineage>
        <taxon>Bacteria</taxon>
        <taxon>Bacillati</taxon>
        <taxon>Bacillota</taxon>
        <taxon>Bacilli</taxon>
        <taxon>Lactobacillales</taxon>
        <taxon>Lactobacillaceae</taxon>
        <taxon>Lentilactobacillus</taxon>
    </lineage>
</organism>
<dbReference type="InterPro" id="IPR044081">
    <property type="entry name" value="DUF5776"/>
</dbReference>
<dbReference type="EMBL" id="JBHTLH010000011">
    <property type="protein sequence ID" value="MFD1124603.1"/>
    <property type="molecule type" value="Genomic_DNA"/>
</dbReference>
<dbReference type="Proteomes" id="UP001597156">
    <property type="component" value="Unassembled WGS sequence"/>
</dbReference>
<name>A0ABW3PJW6_9LACO</name>
<accession>A0ABW3PJW6</accession>
<comment type="caution">
    <text evidence="3">The sequence shown here is derived from an EMBL/GenBank/DDBJ whole genome shotgun (WGS) entry which is preliminary data.</text>
</comment>
<feature type="domain" description="DUF5776" evidence="2">
    <location>
        <begin position="482"/>
        <end position="548"/>
    </location>
</feature>
<keyword evidence="4" id="KW-1185">Reference proteome</keyword>
<evidence type="ECO:0000259" key="2">
    <source>
        <dbReference type="Pfam" id="PF19087"/>
    </source>
</evidence>
<dbReference type="Pfam" id="PF19087">
    <property type="entry name" value="DUF5776"/>
    <property type="match status" value="1"/>
</dbReference>
<feature type="compositionally biased region" description="Polar residues" evidence="1">
    <location>
        <begin position="370"/>
        <end position="394"/>
    </location>
</feature>
<evidence type="ECO:0000313" key="4">
    <source>
        <dbReference type="Proteomes" id="UP001597156"/>
    </source>
</evidence>
<feature type="region of interest" description="Disordered" evidence="1">
    <location>
        <begin position="329"/>
        <end position="394"/>
    </location>
</feature>
<protein>
    <submittedName>
        <fullName evidence="3">DUF5776 domain-containing protein</fullName>
    </submittedName>
</protein>
<sequence length="625" mass="70175">MKGKVVAALIGLSLGMSGGVLLSNRVNLPTVLADKTENDSDSEPNGNTIVRGENYFDKSMSVEDLKDVLLKNYANIAKRSFLVVKNQTSLSGHLSDVLEPLFNEFYSKKEQLDVLYLINDGLDTKDFNELMQLLQKYKIEAGVFLDHNQIADFSSANTINISAWEQKTDPAVNRQLPTLSVNNQQQVLIPLKDIWKFGASKIGFSITSVSNPKFPLSEGLGELGYDDFRVHDFTTGLYSEEALDYRLPTLAYLPNQYQVESDIDDYVQHHNNEDYIDKIKKYGFTVDSYFKYLNDVKQRNVVINHVAPDAKKLELRLVAAPGSGTGFDPTLEFSLKPAESSSSSANPPSAGSSESSKVPASSDHPYVPSADSTSDNPSGASSREVTEAPQINKNPSIAKKGQAVYALNKIHLYQKATFGKTQRVASYVKKPRINRPMFVVTDYLYSNAGRLRYRVRDVNHHSPTAGKKGYITANWQYVRPVYYTAKHSTLTVINPTGVNEYRSRNLAGKVRNFKQGTRIKVTGFVKHRLTTRYRLANGHYITGNRKLVIAGNYPSVKKIKTNRTIYLHHNPNLNQRIKKINRGTTLRVKKWLYSHPYSTTIFGAQRYQVVGGYVTANQDFIKIIK</sequence>
<dbReference type="RefSeq" id="WP_121978448.1">
    <property type="nucleotide sequence ID" value="NZ_JBHTLH010000011.1"/>
</dbReference>
<evidence type="ECO:0000313" key="3">
    <source>
        <dbReference type="EMBL" id="MFD1124603.1"/>
    </source>
</evidence>
<reference evidence="4" key="1">
    <citation type="journal article" date="2019" name="Int. J. Syst. Evol. Microbiol.">
        <title>The Global Catalogue of Microorganisms (GCM) 10K type strain sequencing project: providing services to taxonomists for standard genome sequencing and annotation.</title>
        <authorList>
            <consortium name="The Broad Institute Genomics Platform"/>
            <consortium name="The Broad Institute Genome Sequencing Center for Infectious Disease"/>
            <person name="Wu L."/>
            <person name="Ma J."/>
        </authorList>
    </citation>
    <scope>NUCLEOTIDE SEQUENCE [LARGE SCALE GENOMIC DNA]</scope>
    <source>
        <strain evidence="4">CCUG 71848</strain>
    </source>
</reference>
<proteinExistence type="predicted"/>